<evidence type="ECO:0000313" key="4">
    <source>
        <dbReference type="WBParaSite" id="OFLC_0001233501-mRNA-1"/>
    </source>
</evidence>
<evidence type="ECO:0000313" key="2">
    <source>
        <dbReference type="EMBL" id="VDO84039.1"/>
    </source>
</evidence>
<proteinExistence type="predicted"/>
<organism evidence="4">
    <name type="scientific">Onchocerca flexuosa</name>
    <dbReference type="NCBI Taxonomy" id="387005"/>
    <lineage>
        <taxon>Eukaryota</taxon>
        <taxon>Metazoa</taxon>
        <taxon>Ecdysozoa</taxon>
        <taxon>Nematoda</taxon>
        <taxon>Chromadorea</taxon>
        <taxon>Rhabditida</taxon>
        <taxon>Spirurina</taxon>
        <taxon>Spiruromorpha</taxon>
        <taxon>Filarioidea</taxon>
        <taxon>Onchocercidae</taxon>
        <taxon>Onchocerca</taxon>
    </lineage>
</organism>
<accession>A0A183HXX2</accession>
<reference evidence="2 3" key="2">
    <citation type="submission" date="2018-11" db="EMBL/GenBank/DDBJ databases">
        <authorList>
            <consortium name="Pathogen Informatics"/>
        </authorList>
    </citation>
    <scope>NUCLEOTIDE SEQUENCE [LARGE SCALE GENOMIC DNA]</scope>
</reference>
<evidence type="ECO:0000313" key="3">
    <source>
        <dbReference type="Proteomes" id="UP000267606"/>
    </source>
</evidence>
<keyword evidence="3" id="KW-1185">Reference proteome</keyword>
<dbReference type="AlphaFoldDB" id="A0A183HXX2"/>
<name>A0A183HXX2_9BILA</name>
<dbReference type="Proteomes" id="UP000267606">
    <property type="component" value="Unassembled WGS sequence"/>
</dbReference>
<feature type="compositionally biased region" description="Polar residues" evidence="1">
    <location>
        <begin position="39"/>
        <end position="57"/>
    </location>
</feature>
<reference evidence="4" key="1">
    <citation type="submission" date="2016-06" db="UniProtKB">
        <authorList>
            <consortium name="WormBaseParasite"/>
        </authorList>
    </citation>
    <scope>IDENTIFICATION</scope>
</reference>
<dbReference type="WBParaSite" id="OFLC_0001233501-mRNA-1">
    <property type="protein sequence ID" value="OFLC_0001233501-mRNA-1"/>
    <property type="gene ID" value="OFLC_0001233501"/>
</dbReference>
<dbReference type="EMBL" id="UZAJ01019052">
    <property type="protein sequence ID" value="VDO84039.1"/>
    <property type="molecule type" value="Genomic_DNA"/>
</dbReference>
<sequence length="126" mass="14211">MWLVVLRFGNSYSESVLIISKFSNHKFQNSKKWFATQRDASNGNSNVECASTNNSPEVTGKHRENLNDAAYQFSPFQEPPFIVVPPHLLRPLDILINEGQKYSSGDAYKHWLSTGTAQSNDIQLPP</sequence>
<gene>
    <name evidence="2" type="ORF">OFLC_LOCUS12337</name>
</gene>
<protein>
    <submittedName>
        <fullName evidence="4">UMA domain-containing protein</fullName>
    </submittedName>
</protein>
<evidence type="ECO:0000256" key="1">
    <source>
        <dbReference type="SAM" id="MobiDB-lite"/>
    </source>
</evidence>
<dbReference type="STRING" id="387005.A0A183HXX2"/>
<feature type="region of interest" description="Disordered" evidence="1">
    <location>
        <begin position="39"/>
        <end position="60"/>
    </location>
</feature>